<dbReference type="Proteomes" id="UP000198571">
    <property type="component" value="Unassembled WGS sequence"/>
</dbReference>
<dbReference type="OrthoDB" id="9770965at2"/>
<proteinExistence type="predicted"/>
<dbReference type="GO" id="GO:0016042">
    <property type="term" value="P:lipid catabolic process"/>
    <property type="evidence" value="ECO:0007669"/>
    <property type="project" value="UniProtKB-UniRule"/>
</dbReference>
<dbReference type="InterPro" id="IPR052580">
    <property type="entry name" value="Lipid_Hydrolase"/>
</dbReference>
<gene>
    <name evidence="4" type="ORF">SAMN05518684_101390</name>
</gene>
<dbReference type="AlphaFoldDB" id="A0A1H9PN16"/>
<keyword evidence="5" id="KW-1185">Reference proteome</keyword>
<feature type="active site" description="Proton acceptor" evidence="2">
    <location>
        <position position="184"/>
    </location>
</feature>
<dbReference type="SUPFAM" id="SSF52151">
    <property type="entry name" value="FabD/lysophospholipase-like"/>
    <property type="match status" value="1"/>
</dbReference>
<dbReference type="STRING" id="1601833.SAMN05518684_101390"/>
<dbReference type="EMBL" id="FOGT01000001">
    <property type="protein sequence ID" value="SER49537.1"/>
    <property type="molecule type" value="Genomic_DNA"/>
</dbReference>
<sequence>MKVDAVFAGGGVKALAFTGAMEAMSSKGISIERAAGTSAGAITAAFIKSGYKADEIYNLFNEIDIKQFLDPGPVGTVFPFLRWLRLYSQMGLYKGEAFEEWLQEAFANKGVRTFGDLPEGCLKMVASDITNGRFIILPDDLPNYGIDSNNFSVAKAVRMSSSLPFFFEPVKIKNQKGNEAVIVDGGVLSNFPIWLFIRKGEIKRKRPVLGLRLSPEYEETPHNKITNSLSLLQSMFDTMRTAHDQRHIAKVHAKNIIFIPVKGISTTQFQMTEQERKDLINLGKKSAMSFLSKWSY</sequence>
<protein>
    <submittedName>
        <fullName evidence="4">NTE family protein</fullName>
    </submittedName>
</protein>
<evidence type="ECO:0000256" key="1">
    <source>
        <dbReference type="ARBA" id="ARBA00023098"/>
    </source>
</evidence>
<dbReference type="Pfam" id="PF01734">
    <property type="entry name" value="Patatin"/>
    <property type="match status" value="1"/>
</dbReference>
<organism evidence="4 5">
    <name type="scientific">Salipaludibacillus aurantiacus</name>
    <dbReference type="NCBI Taxonomy" id="1601833"/>
    <lineage>
        <taxon>Bacteria</taxon>
        <taxon>Bacillati</taxon>
        <taxon>Bacillota</taxon>
        <taxon>Bacilli</taxon>
        <taxon>Bacillales</taxon>
        <taxon>Bacillaceae</taxon>
    </lineage>
</organism>
<evidence type="ECO:0000313" key="5">
    <source>
        <dbReference type="Proteomes" id="UP000198571"/>
    </source>
</evidence>
<keyword evidence="2" id="KW-0378">Hydrolase</keyword>
<feature type="short sequence motif" description="DGA/G" evidence="2">
    <location>
        <begin position="184"/>
        <end position="186"/>
    </location>
</feature>
<accession>A0A1H9PN16</accession>
<dbReference type="InterPro" id="IPR016035">
    <property type="entry name" value="Acyl_Trfase/lysoPLipase"/>
</dbReference>
<dbReference type="InterPro" id="IPR002641">
    <property type="entry name" value="PNPLA_dom"/>
</dbReference>
<feature type="active site" description="Nucleophile" evidence="2">
    <location>
        <position position="38"/>
    </location>
</feature>
<feature type="domain" description="PNPLA" evidence="3">
    <location>
        <begin position="5"/>
        <end position="197"/>
    </location>
</feature>
<dbReference type="GO" id="GO:0016787">
    <property type="term" value="F:hydrolase activity"/>
    <property type="evidence" value="ECO:0007669"/>
    <property type="project" value="UniProtKB-UniRule"/>
</dbReference>
<dbReference type="PANTHER" id="PTHR46394">
    <property type="entry name" value="ANNEXIN"/>
    <property type="match status" value="1"/>
</dbReference>
<evidence type="ECO:0000259" key="3">
    <source>
        <dbReference type="PROSITE" id="PS51635"/>
    </source>
</evidence>
<feature type="short sequence motif" description="GXSXG" evidence="2">
    <location>
        <begin position="36"/>
        <end position="40"/>
    </location>
</feature>
<dbReference type="PANTHER" id="PTHR46394:SF1">
    <property type="entry name" value="PNPLA DOMAIN-CONTAINING PROTEIN"/>
    <property type="match status" value="1"/>
</dbReference>
<dbReference type="Gene3D" id="3.40.1090.10">
    <property type="entry name" value="Cytosolic phospholipase A2 catalytic domain"/>
    <property type="match status" value="2"/>
</dbReference>
<dbReference type="RefSeq" id="WP_093047306.1">
    <property type="nucleotide sequence ID" value="NZ_FOGT01000001.1"/>
</dbReference>
<dbReference type="PROSITE" id="PS51635">
    <property type="entry name" value="PNPLA"/>
    <property type="match status" value="1"/>
</dbReference>
<name>A0A1H9PN16_9BACI</name>
<keyword evidence="2" id="KW-0442">Lipid degradation</keyword>
<evidence type="ECO:0000313" key="4">
    <source>
        <dbReference type="EMBL" id="SER49537.1"/>
    </source>
</evidence>
<comment type="caution">
    <text evidence="2">Lacks conserved residue(s) required for the propagation of feature annotation.</text>
</comment>
<keyword evidence="1 2" id="KW-0443">Lipid metabolism</keyword>
<evidence type="ECO:0000256" key="2">
    <source>
        <dbReference type="PROSITE-ProRule" id="PRU01161"/>
    </source>
</evidence>
<dbReference type="CDD" id="cd07207">
    <property type="entry name" value="Pat_ExoU_VipD_like"/>
    <property type="match status" value="1"/>
</dbReference>
<reference evidence="5" key="1">
    <citation type="submission" date="2016-10" db="EMBL/GenBank/DDBJ databases">
        <authorList>
            <person name="Varghese N."/>
            <person name="Submissions S."/>
        </authorList>
    </citation>
    <scope>NUCLEOTIDE SEQUENCE [LARGE SCALE GENOMIC DNA]</scope>
    <source>
        <strain evidence="5">S9</strain>
    </source>
</reference>